<name>A0A9X0CS55_9CNID</name>
<keyword evidence="2 5" id="KW-0732">Signal</keyword>
<feature type="chain" id="PRO_5040816819" description="Folate receptor-like domain-containing protein" evidence="5">
    <location>
        <begin position="22"/>
        <end position="241"/>
    </location>
</feature>
<evidence type="ECO:0000256" key="3">
    <source>
        <dbReference type="ARBA" id="ARBA00023157"/>
    </source>
</evidence>
<evidence type="ECO:0000313" key="7">
    <source>
        <dbReference type="EMBL" id="KAJ7372208.1"/>
    </source>
</evidence>
<comment type="similarity">
    <text evidence="1">Belongs to the folate receptor family.</text>
</comment>
<dbReference type="AlphaFoldDB" id="A0A9X0CS55"/>
<dbReference type="Pfam" id="PF03024">
    <property type="entry name" value="Folate_rec"/>
    <property type="match status" value="1"/>
</dbReference>
<keyword evidence="4" id="KW-0812">Transmembrane</keyword>
<dbReference type="PANTHER" id="PTHR10517">
    <property type="entry name" value="FOLATE RECEPTOR"/>
    <property type="match status" value="1"/>
</dbReference>
<proteinExistence type="inferred from homology"/>
<evidence type="ECO:0000256" key="4">
    <source>
        <dbReference type="SAM" id="Phobius"/>
    </source>
</evidence>
<dbReference type="EMBL" id="MU826838">
    <property type="protein sequence ID" value="KAJ7372208.1"/>
    <property type="molecule type" value="Genomic_DNA"/>
</dbReference>
<keyword evidence="4" id="KW-1133">Transmembrane helix</keyword>
<dbReference type="GO" id="GO:0038023">
    <property type="term" value="F:signaling receptor activity"/>
    <property type="evidence" value="ECO:0007669"/>
    <property type="project" value="TreeGrafter"/>
</dbReference>
<keyword evidence="3" id="KW-1015">Disulfide bond</keyword>
<sequence>MAKFALVVFLFIILQVISVHALYTEDKCIKGEWHKASPSAETAAFKTCHAFKDSSCCTAKFTVELMANETRNLYNHSWHRCGQLSKKCQEFWVKQECFYQCSPKVYQWALPSVRGALQGVPVCSDICDQWFDACKTDQICVENVLEDYNFTLHNENFCPANKSCITYQSMYGNGKNLCEKMWGGSYNYTKPNANYSNCLMMDGSKPSLTTAKPSIKSHGVTNTFCIAMLVTLFALAVSVML</sequence>
<dbReference type="OrthoDB" id="5959946at2759"/>
<comment type="caution">
    <text evidence="7">The sequence shown here is derived from an EMBL/GenBank/DDBJ whole genome shotgun (WGS) entry which is preliminary data.</text>
</comment>
<evidence type="ECO:0000256" key="2">
    <source>
        <dbReference type="ARBA" id="ARBA00022729"/>
    </source>
</evidence>
<keyword evidence="8" id="KW-1185">Reference proteome</keyword>
<feature type="domain" description="Folate receptor-like" evidence="6">
    <location>
        <begin position="28"/>
        <end position="199"/>
    </location>
</feature>
<evidence type="ECO:0000256" key="1">
    <source>
        <dbReference type="ARBA" id="ARBA00007932"/>
    </source>
</evidence>
<dbReference type="Proteomes" id="UP001163046">
    <property type="component" value="Unassembled WGS sequence"/>
</dbReference>
<protein>
    <recommendedName>
        <fullName evidence="6">Folate receptor-like domain-containing protein</fullName>
    </recommendedName>
</protein>
<dbReference type="InterPro" id="IPR018143">
    <property type="entry name" value="Folate_rcpt-like"/>
</dbReference>
<gene>
    <name evidence="7" type="ORF">OS493_020642</name>
</gene>
<keyword evidence="4" id="KW-0472">Membrane</keyword>
<feature type="transmembrane region" description="Helical" evidence="4">
    <location>
        <begin position="219"/>
        <end position="240"/>
    </location>
</feature>
<evidence type="ECO:0000313" key="8">
    <source>
        <dbReference type="Proteomes" id="UP001163046"/>
    </source>
</evidence>
<dbReference type="PANTHER" id="PTHR10517:SF14">
    <property type="entry name" value="FOLATE RECEPTOR 1-RELATED"/>
    <property type="match status" value="1"/>
</dbReference>
<reference evidence="7" key="1">
    <citation type="submission" date="2023-01" db="EMBL/GenBank/DDBJ databases">
        <title>Genome assembly of the deep-sea coral Lophelia pertusa.</title>
        <authorList>
            <person name="Herrera S."/>
            <person name="Cordes E."/>
        </authorList>
    </citation>
    <scope>NUCLEOTIDE SEQUENCE</scope>
    <source>
        <strain evidence="7">USNM1676648</strain>
        <tissue evidence="7">Polyp</tissue>
    </source>
</reference>
<evidence type="ECO:0000259" key="6">
    <source>
        <dbReference type="Pfam" id="PF03024"/>
    </source>
</evidence>
<evidence type="ECO:0000256" key="5">
    <source>
        <dbReference type="SAM" id="SignalP"/>
    </source>
</evidence>
<organism evidence="7 8">
    <name type="scientific">Desmophyllum pertusum</name>
    <dbReference type="NCBI Taxonomy" id="174260"/>
    <lineage>
        <taxon>Eukaryota</taxon>
        <taxon>Metazoa</taxon>
        <taxon>Cnidaria</taxon>
        <taxon>Anthozoa</taxon>
        <taxon>Hexacorallia</taxon>
        <taxon>Scleractinia</taxon>
        <taxon>Caryophylliina</taxon>
        <taxon>Caryophylliidae</taxon>
        <taxon>Desmophyllum</taxon>
    </lineage>
</organism>
<accession>A0A9X0CS55</accession>
<feature type="signal peptide" evidence="5">
    <location>
        <begin position="1"/>
        <end position="21"/>
    </location>
</feature>
<dbReference type="GO" id="GO:0009897">
    <property type="term" value="C:external side of plasma membrane"/>
    <property type="evidence" value="ECO:0007669"/>
    <property type="project" value="TreeGrafter"/>
</dbReference>
<dbReference type="InterPro" id="IPR004269">
    <property type="entry name" value="Folate_rcpt"/>
</dbReference>